<dbReference type="Pfam" id="PF07702">
    <property type="entry name" value="UTRA"/>
    <property type="match status" value="1"/>
</dbReference>
<dbReference type="KEGG" id="rst:ATY39_03945"/>
<dbReference type="OrthoDB" id="9815017at2"/>
<dbReference type="SMART" id="SM00345">
    <property type="entry name" value="HTH_GNTR"/>
    <property type="match status" value="1"/>
</dbReference>
<keyword evidence="1" id="KW-0805">Transcription regulation</keyword>
<evidence type="ECO:0000256" key="3">
    <source>
        <dbReference type="ARBA" id="ARBA00023163"/>
    </source>
</evidence>
<dbReference type="Gene3D" id="1.10.10.10">
    <property type="entry name" value="Winged helix-like DNA-binding domain superfamily/Winged helix DNA-binding domain"/>
    <property type="match status" value="1"/>
</dbReference>
<dbReference type="PANTHER" id="PTHR44846">
    <property type="entry name" value="MANNOSYL-D-GLYCERATE TRANSPORT/METABOLISM SYSTEM REPRESSOR MNGR-RELATED"/>
    <property type="match status" value="1"/>
</dbReference>
<organism evidence="5 6">
    <name type="scientific">Rummeliibacillus stabekisii</name>
    <dbReference type="NCBI Taxonomy" id="241244"/>
    <lineage>
        <taxon>Bacteria</taxon>
        <taxon>Bacillati</taxon>
        <taxon>Bacillota</taxon>
        <taxon>Bacilli</taxon>
        <taxon>Bacillales</taxon>
        <taxon>Caryophanaceae</taxon>
        <taxon>Rummeliibacillus</taxon>
    </lineage>
</organism>
<dbReference type="EMBL" id="CP014806">
    <property type="protein sequence ID" value="AMW98667.1"/>
    <property type="molecule type" value="Genomic_DNA"/>
</dbReference>
<dbReference type="InterPro" id="IPR036390">
    <property type="entry name" value="WH_DNA-bd_sf"/>
</dbReference>
<dbReference type="InterPro" id="IPR036388">
    <property type="entry name" value="WH-like_DNA-bd_sf"/>
</dbReference>
<reference evidence="5 6" key="1">
    <citation type="journal article" date="2016" name="Genome Announc.">
        <title>Whole-Genome Sequence of Rummeliibacillus stabekisii Strain PP9 Isolated from Antarctic Soil.</title>
        <authorList>
            <person name="da Mota F.F."/>
            <person name="Vollu R.E."/>
            <person name="Jurelevicius D."/>
            <person name="Seldin L."/>
        </authorList>
    </citation>
    <scope>NUCLEOTIDE SEQUENCE [LARGE SCALE GENOMIC DNA]</scope>
    <source>
        <strain evidence="5 6">PP9</strain>
    </source>
</reference>
<keyword evidence="6" id="KW-1185">Reference proteome</keyword>
<dbReference type="InterPro" id="IPR028978">
    <property type="entry name" value="Chorismate_lyase_/UTRA_dom_sf"/>
</dbReference>
<dbReference type="GO" id="GO:0045892">
    <property type="term" value="P:negative regulation of DNA-templated transcription"/>
    <property type="evidence" value="ECO:0007669"/>
    <property type="project" value="TreeGrafter"/>
</dbReference>
<dbReference type="PROSITE" id="PS50949">
    <property type="entry name" value="HTH_GNTR"/>
    <property type="match status" value="1"/>
</dbReference>
<dbReference type="SUPFAM" id="SSF46785">
    <property type="entry name" value="Winged helix' DNA-binding domain"/>
    <property type="match status" value="1"/>
</dbReference>
<dbReference type="STRING" id="241244.ATY39_03945"/>
<dbReference type="RefSeq" id="WP_066786137.1">
    <property type="nucleotide sequence ID" value="NZ_CP014806.1"/>
</dbReference>
<dbReference type="InterPro" id="IPR011663">
    <property type="entry name" value="UTRA"/>
</dbReference>
<reference evidence="6" key="2">
    <citation type="submission" date="2016-03" db="EMBL/GenBank/DDBJ databases">
        <authorList>
            <person name="Ploux O."/>
        </authorList>
    </citation>
    <scope>NUCLEOTIDE SEQUENCE [LARGE SCALE GENOMIC DNA]</scope>
    <source>
        <strain evidence="6">PP9</strain>
    </source>
</reference>
<dbReference type="FunFam" id="1.10.10.10:FF:000079">
    <property type="entry name" value="GntR family transcriptional regulator"/>
    <property type="match status" value="1"/>
</dbReference>
<dbReference type="Gene3D" id="3.40.1410.10">
    <property type="entry name" value="Chorismate lyase-like"/>
    <property type="match status" value="1"/>
</dbReference>
<accession>A0A143HAA7</accession>
<dbReference type="InterPro" id="IPR000524">
    <property type="entry name" value="Tscrpt_reg_HTH_GntR"/>
</dbReference>
<dbReference type="SUPFAM" id="SSF64288">
    <property type="entry name" value="Chorismate lyase-like"/>
    <property type="match status" value="1"/>
</dbReference>
<dbReference type="Pfam" id="PF00392">
    <property type="entry name" value="GntR"/>
    <property type="match status" value="1"/>
</dbReference>
<evidence type="ECO:0000259" key="4">
    <source>
        <dbReference type="PROSITE" id="PS50949"/>
    </source>
</evidence>
<evidence type="ECO:0000256" key="1">
    <source>
        <dbReference type="ARBA" id="ARBA00023015"/>
    </source>
</evidence>
<dbReference type="SMART" id="SM00866">
    <property type="entry name" value="UTRA"/>
    <property type="match status" value="1"/>
</dbReference>
<dbReference type="PANTHER" id="PTHR44846:SF1">
    <property type="entry name" value="MANNOSYL-D-GLYCERATE TRANSPORT_METABOLISM SYSTEM REPRESSOR MNGR-RELATED"/>
    <property type="match status" value="1"/>
</dbReference>
<evidence type="ECO:0000313" key="6">
    <source>
        <dbReference type="Proteomes" id="UP000076021"/>
    </source>
</evidence>
<dbReference type="GO" id="GO:0003700">
    <property type="term" value="F:DNA-binding transcription factor activity"/>
    <property type="evidence" value="ECO:0007669"/>
    <property type="project" value="InterPro"/>
</dbReference>
<feature type="domain" description="HTH gntR-type" evidence="4">
    <location>
        <begin position="8"/>
        <end position="76"/>
    </location>
</feature>
<dbReference type="InterPro" id="IPR050679">
    <property type="entry name" value="Bact_HTH_transcr_reg"/>
</dbReference>
<dbReference type="PRINTS" id="PR00035">
    <property type="entry name" value="HTHGNTR"/>
</dbReference>
<gene>
    <name evidence="5" type="ORF">ATY39_03945</name>
</gene>
<proteinExistence type="predicted"/>
<dbReference type="AlphaFoldDB" id="A0A143HAA7"/>
<protein>
    <submittedName>
        <fullName evidence="5">Phosphonate metabolism transcriptional regulator PhnF</fullName>
    </submittedName>
</protein>
<name>A0A143HAA7_9BACL</name>
<keyword evidence="2" id="KW-0238">DNA-binding</keyword>
<dbReference type="GO" id="GO:0003677">
    <property type="term" value="F:DNA binding"/>
    <property type="evidence" value="ECO:0007669"/>
    <property type="project" value="UniProtKB-KW"/>
</dbReference>
<keyword evidence="3" id="KW-0804">Transcription</keyword>
<dbReference type="CDD" id="cd07377">
    <property type="entry name" value="WHTH_GntR"/>
    <property type="match status" value="1"/>
</dbReference>
<sequence>MVDRNSHVPIYIQIEDIIKEKIAVGEYIKGSSIPSERELSETYNVSRMTVRQAITGLVNSGLLYREKGRGTFVADPKFEQPLNGLTGFTEDMIARGMEPSSDIVLFEKQLPSFEIKQDLGLNDEDEVYFIVRIRNADHLPMAIERTYIPAKLVPNLSKDQLSGSLYQLIEKEYGLDIHNATQQMEAAIVSKEDAKYLNVGQKAVVLIIKRTSYLSNGRPFELVRSVYRADRYKFISEITR</sequence>
<evidence type="ECO:0000256" key="2">
    <source>
        <dbReference type="ARBA" id="ARBA00023125"/>
    </source>
</evidence>
<dbReference type="Proteomes" id="UP000076021">
    <property type="component" value="Chromosome"/>
</dbReference>
<evidence type="ECO:0000313" key="5">
    <source>
        <dbReference type="EMBL" id="AMW98667.1"/>
    </source>
</evidence>